<evidence type="ECO:0000256" key="2">
    <source>
        <dbReference type="SAM" id="SignalP"/>
    </source>
</evidence>
<reference evidence="3" key="1">
    <citation type="submission" date="2022-11" db="EMBL/GenBank/DDBJ databases">
        <authorList>
            <person name="Petersen C."/>
        </authorList>
    </citation>
    <scope>NUCLEOTIDE SEQUENCE</scope>
    <source>
        <strain evidence="3">IBT 34128</strain>
    </source>
</reference>
<name>A0A9W9GAU9_9EURO</name>
<dbReference type="InterPro" id="IPR038921">
    <property type="entry name" value="YOR389W-like"/>
</dbReference>
<accession>A0A9W9GAU9</accession>
<sequence length="529" mass="58878">MRPPLTLLPVGTLLSVAAGLAVSPSDASAPLRNANHIFNTIHDSMRQWGSSVHHNGVSFFLASVPAGTHFYHGTSESSFVNGTEWLAFEPEHAMVFAQNMRGTPPHPLPHPGNGHKKLLQQHEELRRRGDEEADSGHVDVPSESTNPAVHGYLHTYSTLKDLRLLYVDGMSAAKSDRGPLDSQDVILFNDTIGEGGGWPERERAEKICKMAQEAWAGRIDGIIRMEAGFEIILCAFERSLTLERVTVVKPENGPKEDDIATKMPQVAVFDPEDEADSGKKGKGPRRPKPDALRWLRAIAARYDGVGGNRVSVNYDNFVTAFSQDLDLFPLGPLPRLTHVDESQVAAMQNELSSLIMTHDALKPTWNWQETADMVVTRYSDELAYFASGKISTFETLHTELERVLSPFIDYNLRNSSLEAERCATQFLPESHDAQSLAARAVYGVTHRICSTLLDAWTEPALKSATQKIQDLITYLGWASWKRCRGCDPNEICVVPIWPMGTVQDYENPRCKDLYKAYEPGDNYWEGLHG</sequence>
<protein>
    <submittedName>
        <fullName evidence="3">Uncharacterized protein</fullName>
    </submittedName>
</protein>
<feature type="chain" id="PRO_5040721527" evidence="2">
    <location>
        <begin position="20"/>
        <end position="529"/>
    </location>
</feature>
<feature type="compositionally biased region" description="Basic and acidic residues" evidence="1">
    <location>
        <begin position="123"/>
        <end position="137"/>
    </location>
</feature>
<keyword evidence="2" id="KW-0732">Signal</keyword>
<evidence type="ECO:0000313" key="3">
    <source>
        <dbReference type="EMBL" id="KAJ5115099.1"/>
    </source>
</evidence>
<dbReference type="GeneID" id="81390609"/>
<dbReference type="Proteomes" id="UP001141434">
    <property type="component" value="Unassembled WGS sequence"/>
</dbReference>
<proteinExistence type="predicted"/>
<evidence type="ECO:0000256" key="1">
    <source>
        <dbReference type="SAM" id="MobiDB-lite"/>
    </source>
</evidence>
<dbReference type="PANTHER" id="PTHR35204">
    <property type="entry name" value="YALI0A21131P"/>
    <property type="match status" value="1"/>
</dbReference>
<keyword evidence="4" id="KW-1185">Reference proteome</keyword>
<dbReference type="OrthoDB" id="10261782at2759"/>
<dbReference type="RefSeq" id="XP_056516291.1">
    <property type="nucleotide sequence ID" value="XM_056651441.1"/>
</dbReference>
<feature type="region of interest" description="Disordered" evidence="1">
    <location>
        <begin position="123"/>
        <end position="146"/>
    </location>
</feature>
<feature type="signal peptide" evidence="2">
    <location>
        <begin position="1"/>
        <end position="19"/>
    </location>
</feature>
<gene>
    <name evidence="3" type="ORF">NUU61_000858</name>
</gene>
<dbReference type="EMBL" id="JAPMSZ010000001">
    <property type="protein sequence ID" value="KAJ5115099.1"/>
    <property type="molecule type" value="Genomic_DNA"/>
</dbReference>
<evidence type="ECO:0000313" key="4">
    <source>
        <dbReference type="Proteomes" id="UP001141434"/>
    </source>
</evidence>
<dbReference type="AlphaFoldDB" id="A0A9W9GAU9"/>
<reference evidence="3" key="2">
    <citation type="journal article" date="2023" name="IMA Fungus">
        <title>Comparative genomic study of the Penicillium genus elucidates a diverse pangenome and 15 lateral gene transfer events.</title>
        <authorList>
            <person name="Petersen C."/>
            <person name="Sorensen T."/>
            <person name="Nielsen M.R."/>
            <person name="Sondergaard T.E."/>
            <person name="Sorensen J.L."/>
            <person name="Fitzpatrick D.A."/>
            <person name="Frisvad J.C."/>
            <person name="Nielsen K.L."/>
        </authorList>
    </citation>
    <scope>NUCLEOTIDE SEQUENCE</scope>
    <source>
        <strain evidence="3">IBT 34128</strain>
    </source>
</reference>
<feature type="region of interest" description="Disordered" evidence="1">
    <location>
        <begin position="270"/>
        <end position="289"/>
    </location>
</feature>
<dbReference type="PANTHER" id="PTHR35204:SF1">
    <property type="entry name" value="ENTEROTOXIN"/>
    <property type="match status" value="1"/>
</dbReference>
<comment type="caution">
    <text evidence="3">The sequence shown here is derived from an EMBL/GenBank/DDBJ whole genome shotgun (WGS) entry which is preliminary data.</text>
</comment>
<organism evidence="3 4">
    <name type="scientific">Penicillium alfredii</name>
    <dbReference type="NCBI Taxonomy" id="1506179"/>
    <lineage>
        <taxon>Eukaryota</taxon>
        <taxon>Fungi</taxon>
        <taxon>Dikarya</taxon>
        <taxon>Ascomycota</taxon>
        <taxon>Pezizomycotina</taxon>
        <taxon>Eurotiomycetes</taxon>
        <taxon>Eurotiomycetidae</taxon>
        <taxon>Eurotiales</taxon>
        <taxon>Aspergillaceae</taxon>
        <taxon>Penicillium</taxon>
    </lineage>
</organism>